<feature type="region of interest" description="Disordered" evidence="1">
    <location>
        <begin position="38"/>
        <end position="68"/>
    </location>
</feature>
<evidence type="ECO:0000313" key="3">
    <source>
        <dbReference type="Proteomes" id="UP001444071"/>
    </source>
</evidence>
<keyword evidence="3" id="KW-1185">Reference proteome</keyword>
<dbReference type="Proteomes" id="UP001444071">
    <property type="component" value="Unassembled WGS sequence"/>
</dbReference>
<organism evidence="2 3">
    <name type="scientific">Xenotaenia resolanae</name>
    <dbReference type="NCBI Taxonomy" id="208358"/>
    <lineage>
        <taxon>Eukaryota</taxon>
        <taxon>Metazoa</taxon>
        <taxon>Chordata</taxon>
        <taxon>Craniata</taxon>
        <taxon>Vertebrata</taxon>
        <taxon>Euteleostomi</taxon>
        <taxon>Actinopterygii</taxon>
        <taxon>Neopterygii</taxon>
        <taxon>Teleostei</taxon>
        <taxon>Neoteleostei</taxon>
        <taxon>Acanthomorphata</taxon>
        <taxon>Ovalentaria</taxon>
        <taxon>Atherinomorphae</taxon>
        <taxon>Cyprinodontiformes</taxon>
        <taxon>Goodeidae</taxon>
        <taxon>Xenotaenia</taxon>
    </lineage>
</organism>
<proteinExistence type="predicted"/>
<dbReference type="EMBL" id="JAHRIM010010105">
    <property type="protein sequence ID" value="MEQ2260040.1"/>
    <property type="molecule type" value="Genomic_DNA"/>
</dbReference>
<sequence length="126" mass="13319">MVEPLATPGPSWADADSQLMSSTFPLLQTDEVCDGLAISRSFPEGNGDEEGAESEDSELMLSDDEDEDSTILVSRRKAAKPLAADDDSKPGALCPLDLDVQDVQTCGRKAEHSLGGYSGRGCKISV</sequence>
<evidence type="ECO:0000313" key="2">
    <source>
        <dbReference type="EMBL" id="MEQ2260040.1"/>
    </source>
</evidence>
<accession>A0ABV0VS41</accession>
<gene>
    <name evidence="2" type="ORF">XENORESO_021767</name>
</gene>
<reference evidence="2 3" key="1">
    <citation type="submission" date="2021-06" db="EMBL/GenBank/DDBJ databases">
        <authorList>
            <person name="Palmer J.M."/>
        </authorList>
    </citation>
    <scope>NUCLEOTIDE SEQUENCE [LARGE SCALE GENOMIC DNA]</scope>
    <source>
        <strain evidence="2 3">XR_2019</strain>
        <tissue evidence="2">Muscle</tissue>
    </source>
</reference>
<protein>
    <submittedName>
        <fullName evidence="2">Uncharacterized protein</fullName>
    </submittedName>
</protein>
<comment type="caution">
    <text evidence="2">The sequence shown here is derived from an EMBL/GenBank/DDBJ whole genome shotgun (WGS) entry which is preliminary data.</text>
</comment>
<feature type="compositionally biased region" description="Acidic residues" evidence="1">
    <location>
        <begin position="46"/>
        <end position="68"/>
    </location>
</feature>
<name>A0ABV0VS41_9TELE</name>
<evidence type="ECO:0000256" key="1">
    <source>
        <dbReference type="SAM" id="MobiDB-lite"/>
    </source>
</evidence>